<dbReference type="SUPFAM" id="SSF51690">
    <property type="entry name" value="Nicotinate/Quinolinate PRTase C-terminal domain-like"/>
    <property type="match status" value="1"/>
</dbReference>
<comment type="pathway">
    <text evidence="1 7 8">Cofactor biosynthesis; NAD(+) biosynthesis; nicotinate D-ribonucleotide from nicotinate: step 1/1.</text>
</comment>
<keyword evidence="12" id="KW-1185">Reference proteome</keyword>
<dbReference type="InterPro" id="IPR036068">
    <property type="entry name" value="Nicotinate_pribotase-like_C"/>
</dbReference>
<keyword evidence="11" id="KW-0328">Glycosyltransferase</keyword>
<dbReference type="PIRSF" id="PIRSF000484">
    <property type="entry name" value="NAPRT"/>
    <property type="match status" value="1"/>
</dbReference>
<dbReference type="SUPFAM" id="SSF54675">
    <property type="entry name" value="Nicotinate/Quinolinate PRTase N-terminal domain-like"/>
    <property type="match status" value="1"/>
</dbReference>
<comment type="catalytic activity">
    <reaction evidence="7 8">
        <text>5-phospho-alpha-D-ribose 1-diphosphate + nicotinate + ATP + H2O = nicotinate beta-D-ribonucleotide + ADP + phosphate + diphosphate</text>
        <dbReference type="Rhea" id="RHEA:36163"/>
        <dbReference type="ChEBI" id="CHEBI:15377"/>
        <dbReference type="ChEBI" id="CHEBI:30616"/>
        <dbReference type="ChEBI" id="CHEBI:32544"/>
        <dbReference type="ChEBI" id="CHEBI:33019"/>
        <dbReference type="ChEBI" id="CHEBI:43474"/>
        <dbReference type="ChEBI" id="CHEBI:57502"/>
        <dbReference type="ChEBI" id="CHEBI:58017"/>
        <dbReference type="ChEBI" id="CHEBI:456216"/>
        <dbReference type="EC" id="6.3.4.21"/>
    </reaction>
</comment>
<dbReference type="HAMAP" id="MF_00570">
    <property type="entry name" value="NAPRTase"/>
    <property type="match status" value="1"/>
</dbReference>
<evidence type="ECO:0000259" key="9">
    <source>
        <dbReference type="Pfam" id="PF04095"/>
    </source>
</evidence>
<evidence type="ECO:0000256" key="4">
    <source>
        <dbReference type="ARBA" id="ARBA00022553"/>
    </source>
</evidence>
<dbReference type="GO" id="GO:0004516">
    <property type="term" value="F:nicotinate phosphoribosyltransferase activity"/>
    <property type="evidence" value="ECO:0007669"/>
    <property type="project" value="UniProtKB-UniRule"/>
</dbReference>
<dbReference type="GO" id="GO:0016757">
    <property type="term" value="F:glycosyltransferase activity"/>
    <property type="evidence" value="ECO:0007669"/>
    <property type="project" value="UniProtKB-KW"/>
</dbReference>
<sequence>MIQSILDNDLYKFTMQQAVHMLYPRVDVEYIFINRSDTPFPDGFAEKLQCEVDRMATFKLSLEEKNFLIDTCYFMTPVYLDFLEHYTFDPKEVTLQQNGGKLNLTIKGPWYRTILWEVPLMAIISELYFVMTNAEPLSHEKQTAINLNKARVLSDNGIKFADFGTRRRFSSLAHKGLIKDILGVKGNTLIGTSNVFLARHFNIKPIGTLAHEWFMFHAVLNGYRMANPTGVDAWTAAFHGDLGIALTDTFTTDVFLSTFDTMHAKLFDGVRHDSGDPFEYIEKVIRHYEKLHIDPSTKTIVFSDGLDITKAVHIHEKCRGRINDSYGIGTNLTNDVGVTPLNIVIKLAKCRTAPDKAWHKAIKLSDNIAKHTGDREELDHCINVLQRGI</sequence>
<dbReference type="PANTHER" id="PTHR11098">
    <property type="entry name" value="NICOTINATE PHOSPHORIBOSYLTRANSFERASE"/>
    <property type="match status" value="1"/>
</dbReference>
<dbReference type="OrthoDB" id="9771406at2"/>
<comment type="function">
    <text evidence="7 8">Catalyzes the synthesis of beta-nicotinate D-ribonucleotide from nicotinate and 5-phospho-D-ribose 1-phosphate at the expense of ATP.</text>
</comment>
<dbReference type="InterPro" id="IPR006406">
    <property type="entry name" value="Nic_PRibTrfase"/>
</dbReference>
<dbReference type="EMBL" id="FWXY01000011">
    <property type="protein sequence ID" value="SMC81492.1"/>
    <property type="molecule type" value="Genomic_DNA"/>
</dbReference>
<evidence type="ECO:0000256" key="5">
    <source>
        <dbReference type="ARBA" id="ARBA00022598"/>
    </source>
</evidence>
<keyword evidence="4 7" id="KW-0597">Phosphoprotein</keyword>
<dbReference type="EC" id="6.3.4.21" evidence="3 7"/>
<evidence type="ECO:0000313" key="12">
    <source>
        <dbReference type="Proteomes" id="UP000192418"/>
    </source>
</evidence>
<dbReference type="AlphaFoldDB" id="A0A1W2C9D7"/>
<protein>
    <recommendedName>
        <fullName evidence="3 7">Nicotinate phosphoribosyltransferase</fullName>
        <shortName evidence="7">NAPRTase</shortName>
        <ecNumber evidence="3 7">6.3.4.21</ecNumber>
    </recommendedName>
</protein>
<dbReference type="GO" id="GO:0005829">
    <property type="term" value="C:cytosol"/>
    <property type="evidence" value="ECO:0007669"/>
    <property type="project" value="TreeGrafter"/>
</dbReference>
<evidence type="ECO:0000256" key="7">
    <source>
        <dbReference type="HAMAP-Rule" id="MF_00570"/>
    </source>
</evidence>
<keyword evidence="11" id="KW-0808">Transferase</keyword>
<dbReference type="Proteomes" id="UP000192418">
    <property type="component" value="Unassembled WGS sequence"/>
</dbReference>
<dbReference type="PANTHER" id="PTHR11098:SF1">
    <property type="entry name" value="NICOTINATE PHOSPHORIBOSYLTRANSFERASE"/>
    <property type="match status" value="1"/>
</dbReference>
<evidence type="ECO:0000313" key="11">
    <source>
        <dbReference type="EMBL" id="SMC81492.1"/>
    </source>
</evidence>
<dbReference type="NCBIfam" id="NF003704">
    <property type="entry name" value="PRK05321.1"/>
    <property type="match status" value="1"/>
</dbReference>
<dbReference type="RefSeq" id="WP_084069426.1">
    <property type="nucleotide sequence ID" value="NZ_FWXY01000011.1"/>
</dbReference>
<keyword evidence="5 7" id="KW-0436">Ligase</keyword>
<evidence type="ECO:0000256" key="6">
    <source>
        <dbReference type="ARBA" id="ARBA00022642"/>
    </source>
</evidence>
<evidence type="ECO:0000256" key="1">
    <source>
        <dbReference type="ARBA" id="ARBA00004952"/>
    </source>
</evidence>
<reference evidence="11 12" key="1">
    <citation type="submission" date="2017-04" db="EMBL/GenBank/DDBJ databases">
        <authorList>
            <person name="Afonso C.L."/>
            <person name="Miller P.J."/>
            <person name="Scott M.A."/>
            <person name="Spackman E."/>
            <person name="Goraichik I."/>
            <person name="Dimitrov K.M."/>
            <person name="Suarez D.L."/>
            <person name="Swayne D.E."/>
        </authorList>
    </citation>
    <scope>NUCLEOTIDE SEQUENCE [LARGE SCALE GENOMIC DNA]</scope>
    <source>
        <strain evidence="11 12">DSM 3385</strain>
    </source>
</reference>
<proteinExistence type="inferred from homology"/>
<evidence type="ECO:0000256" key="3">
    <source>
        <dbReference type="ARBA" id="ARBA00013236"/>
    </source>
</evidence>
<dbReference type="NCBIfam" id="TIGR01514">
    <property type="entry name" value="NAPRTase"/>
    <property type="match status" value="1"/>
</dbReference>
<feature type="domain" description="Nicotinate/nicotinamide phosphoribosyltransferase" evidence="9">
    <location>
        <begin position="158"/>
        <end position="383"/>
    </location>
</feature>
<dbReference type="Pfam" id="PF04095">
    <property type="entry name" value="NAPRTase"/>
    <property type="match status" value="1"/>
</dbReference>
<organism evidence="11 12">
    <name type="scientific">Desulfocicer vacuolatum DSM 3385</name>
    <dbReference type="NCBI Taxonomy" id="1121400"/>
    <lineage>
        <taxon>Bacteria</taxon>
        <taxon>Pseudomonadati</taxon>
        <taxon>Thermodesulfobacteriota</taxon>
        <taxon>Desulfobacteria</taxon>
        <taxon>Desulfobacterales</taxon>
        <taxon>Desulfobacteraceae</taxon>
        <taxon>Desulfocicer</taxon>
    </lineage>
</organism>
<comment type="similarity">
    <text evidence="2 7 8">Belongs to the NAPRTase family.</text>
</comment>
<evidence type="ECO:0000259" key="10">
    <source>
        <dbReference type="Pfam" id="PF17767"/>
    </source>
</evidence>
<dbReference type="InterPro" id="IPR007229">
    <property type="entry name" value="Nic_PRibTrfase-Fam"/>
</dbReference>
<dbReference type="GO" id="GO:0034355">
    <property type="term" value="P:NAD+ biosynthetic process via the salvage pathway"/>
    <property type="evidence" value="ECO:0007669"/>
    <property type="project" value="TreeGrafter"/>
</dbReference>
<dbReference type="InterPro" id="IPR040727">
    <property type="entry name" value="NAPRTase_N"/>
</dbReference>
<dbReference type="Pfam" id="PF17767">
    <property type="entry name" value="NAPRTase_N"/>
    <property type="match status" value="1"/>
</dbReference>
<dbReference type="Gene3D" id="3.20.140.10">
    <property type="entry name" value="nicotinate phosphoribosyltransferase"/>
    <property type="match status" value="1"/>
</dbReference>
<name>A0A1W2C9D7_9BACT</name>
<gene>
    <name evidence="7" type="primary">pncB</name>
    <name evidence="11" type="ORF">SAMN02746065_11119</name>
</gene>
<comment type="PTM">
    <text evidence="7 8">Transiently phosphorylated on a His residue during the reaction cycle. Phosphorylation strongly increases the affinity for substrates and increases the rate of nicotinate D-ribonucleotide production. Dephosphorylation regenerates the low-affinity form of the enzyme, leading to product release.</text>
</comment>
<accession>A0A1W2C9D7</accession>
<dbReference type="STRING" id="1121400.SAMN02746065_11119"/>
<dbReference type="InterPro" id="IPR041525">
    <property type="entry name" value="N/Namide_PRibTrfase"/>
</dbReference>
<dbReference type="UniPathway" id="UPA00253">
    <property type="reaction ID" value="UER00457"/>
</dbReference>
<keyword evidence="6 7" id="KW-0662">Pyridine nucleotide biosynthesis</keyword>
<feature type="domain" description="Nicotinate phosphoribosyltransferase N-terminal" evidence="10">
    <location>
        <begin position="6"/>
        <end position="125"/>
    </location>
</feature>
<evidence type="ECO:0000256" key="2">
    <source>
        <dbReference type="ARBA" id="ARBA00010897"/>
    </source>
</evidence>
<evidence type="ECO:0000256" key="8">
    <source>
        <dbReference type="RuleBase" id="RU003838"/>
    </source>
</evidence>
<feature type="modified residue" description="Phosphohistidine; by autocatalysis" evidence="7">
    <location>
        <position position="211"/>
    </location>
</feature>